<evidence type="ECO:0000313" key="2">
    <source>
        <dbReference type="EMBL" id="CAL4066247.1"/>
    </source>
</evidence>
<keyword evidence="1" id="KW-1133">Transmembrane helix</keyword>
<dbReference type="AlphaFoldDB" id="A0AAV2Q072"/>
<proteinExistence type="predicted"/>
<reference evidence="2 3" key="1">
    <citation type="submission" date="2024-05" db="EMBL/GenBank/DDBJ databases">
        <authorList>
            <person name="Wallberg A."/>
        </authorList>
    </citation>
    <scope>NUCLEOTIDE SEQUENCE [LARGE SCALE GENOMIC DNA]</scope>
</reference>
<dbReference type="EMBL" id="CAXKWB010002133">
    <property type="protein sequence ID" value="CAL4066247.1"/>
    <property type="molecule type" value="Genomic_DNA"/>
</dbReference>
<feature type="transmembrane region" description="Helical" evidence="1">
    <location>
        <begin position="68"/>
        <end position="92"/>
    </location>
</feature>
<comment type="caution">
    <text evidence="2">The sequence shown here is derived from an EMBL/GenBank/DDBJ whole genome shotgun (WGS) entry which is preliminary data.</text>
</comment>
<accession>A0AAV2Q072</accession>
<dbReference type="Proteomes" id="UP001497623">
    <property type="component" value="Unassembled WGS sequence"/>
</dbReference>
<organism evidence="2 3">
    <name type="scientific">Meganyctiphanes norvegica</name>
    <name type="common">Northern krill</name>
    <name type="synonym">Thysanopoda norvegica</name>
    <dbReference type="NCBI Taxonomy" id="48144"/>
    <lineage>
        <taxon>Eukaryota</taxon>
        <taxon>Metazoa</taxon>
        <taxon>Ecdysozoa</taxon>
        <taxon>Arthropoda</taxon>
        <taxon>Crustacea</taxon>
        <taxon>Multicrustacea</taxon>
        <taxon>Malacostraca</taxon>
        <taxon>Eumalacostraca</taxon>
        <taxon>Eucarida</taxon>
        <taxon>Euphausiacea</taxon>
        <taxon>Euphausiidae</taxon>
        <taxon>Meganyctiphanes</taxon>
    </lineage>
</organism>
<dbReference type="PANTHER" id="PTHR36694">
    <property type="entry name" value="PASIFLORA 1, ISOFORM A-RELATED"/>
    <property type="match status" value="1"/>
</dbReference>
<keyword evidence="1" id="KW-0472">Membrane</keyword>
<evidence type="ECO:0000313" key="3">
    <source>
        <dbReference type="Proteomes" id="UP001497623"/>
    </source>
</evidence>
<feature type="transmembrane region" description="Helical" evidence="1">
    <location>
        <begin position="98"/>
        <end position="121"/>
    </location>
</feature>
<dbReference type="PANTHER" id="PTHR36694:SF11">
    <property type="entry name" value="LP21121P-RELATED"/>
    <property type="match status" value="1"/>
</dbReference>
<feature type="non-terminal residue" evidence="2">
    <location>
        <position position="122"/>
    </location>
</feature>
<name>A0AAV2Q072_MEGNR</name>
<evidence type="ECO:0000256" key="1">
    <source>
        <dbReference type="SAM" id="Phobius"/>
    </source>
</evidence>
<protein>
    <submittedName>
        <fullName evidence="2">Uncharacterized protein</fullName>
    </submittedName>
</protein>
<keyword evidence="1" id="KW-0812">Transmembrane</keyword>
<gene>
    <name evidence="2" type="ORF">MNOR_LOCUS5494</name>
</gene>
<sequence>MAVLTSCCFLGSLKKGSIICGIYSMVYYATMSGTLWHHLYCCPEEQVFKASIIVPQQLELNHRNNIRALGLVMLASTFTGILSAFMLLLGLAKEVPWLMLPWVVNMSLMVLLDLTFVTYMMA</sequence>
<keyword evidence="3" id="KW-1185">Reference proteome</keyword>